<dbReference type="InterPro" id="IPR031762">
    <property type="entry name" value="DUF4738"/>
</dbReference>
<dbReference type="Proteomes" id="UP001589688">
    <property type="component" value="Unassembled WGS sequence"/>
</dbReference>
<comment type="caution">
    <text evidence="1">The sequence shown here is derived from an EMBL/GenBank/DDBJ whole genome shotgun (WGS) entry which is preliminary data.</text>
</comment>
<reference evidence="1 2" key="1">
    <citation type="submission" date="2024-09" db="EMBL/GenBank/DDBJ databases">
        <authorList>
            <person name="Sun Q."/>
            <person name="Mori K."/>
        </authorList>
    </citation>
    <scope>NUCLEOTIDE SEQUENCE [LARGE SCALE GENOMIC DNA]</scope>
    <source>
        <strain evidence="1 2">ATCC 51272</strain>
    </source>
</reference>
<gene>
    <name evidence="1" type="ORF">ACFFK8_06710</name>
</gene>
<dbReference type="Gene3D" id="2.40.128.510">
    <property type="entry name" value="Protein of unknown function DUF4738"/>
    <property type="match status" value="1"/>
</dbReference>
<evidence type="ECO:0000313" key="1">
    <source>
        <dbReference type="EMBL" id="MFB9897490.1"/>
    </source>
</evidence>
<evidence type="ECO:0000313" key="2">
    <source>
        <dbReference type="Proteomes" id="UP001589688"/>
    </source>
</evidence>
<protein>
    <submittedName>
        <fullName evidence="1">DUF4738 domain-containing protein</fullName>
    </submittedName>
</protein>
<dbReference type="EMBL" id="JBHLZF010000002">
    <property type="protein sequence ID" value="MFB9897490.1"/>
    <property type="molecule type" value="Genomic_DNA"/>
</dbReference>
<proteinExistence type="predicted"/>
<accession>A0ABV5ZJG2</accession>
<sequence>MKRLYIVLVAFVTVLSSCRDRSARTQPPAEDRNAKQMLQGVWVDEDVQDVAFQAKGDTIFYPDSTSQPVYFQIFKDTLVLHGANDVKYPILRQTRHLFVFRNQNGDEVRLVLSDNPDDKMFFSGKRPMALNQNRLIKRDTVVSFGREKYHCYVQVNPTTYKVVKTSYNDDGVAVDNIYHDNIINLNVYHGSVKLFSGDFRKQQFAGKVPREALSQSILSDLTLRSVDESGIHYVASLMIPDSMSSFEVMVTVGFDGRMSMRVF</sequence>
<name>A0ABV5ZJG2_9BACT</name>
<dbReference type="Pfam" id="PF15889">
    <property type="entry name" value="DUF4738"/>
    <property type="match status" value="1"/>
</dbReference>
<organism evidence="1 2">
    <name type="scientific">Hallella seregens ATCC 51272</name>
    <dbReference type="NCBI Taxonomy" id="1336250"/>
    <lineage>
        <taxon>Bacteria</taxon>
        <taxon>Pseudomonadati</taxon>
        <taxon>Bacteroidota</taxon>
        <taxon>Bacteroidia</taxon>
        <taxon>Bacteroidales</taxon>
        <taxon>Prevotellaceae</taxon>
        <taxon>Hallella</taxon>
    </lineage>
</organism>
<dbReference type="RefSeq" id="WP_027952645.1">
    <property type="nucleotide sequence ID" value="NZ_JADU01000026.1"/>
</dbReference>
<dbReference type="PROSITE" id="PS51257">
    <property type="entry name" value="PROKAR_LIPOPROTEIN"/>
    <property type="match status" value="1"/>
</dbReference>
<keyword evidence="2" id="KW-1185">Reference proteome</keyword>